<comment type="caution">
    <text evidence="1">The sequence shown here is derived from an EMBL/GenBank/DDBJ whole genome shotgun (WGS) entry which is preliminary data.</text>
</comment>
<dbReference type="PANTHER" id="PTHR33067:SF31">
    <property type="entry name" value="RNA-DIRECTED DNA POLYMERASE"/>
    <property type="match status" value="1"/>
</dbReference>
<dbReference type="AlphaFoldDB" id="A0A5B6VYZ6"/>
<accession>A0A5B6VYZ6</accession>
<dbReference type="EMBL" id="SMMG02000005">
    <property type="protein sequence ID" value="KAA3474214.1"/>
    <property type="molecule type" value="Genomic_DNA"/>
</dbReference>
<evidence type="ECO:0000313" key="2">
    <source>
        <dbReference type="Proteomes" id="UP000325315"/>
    </source>
</evidence>
<proteinExistence type="predicted"/>
<dbReference type="PANTHER" id="PTHR33067">
    <property type="entry name" value="RNA-DIRECTED DNA POLYMERASE-RELATED"/>
    <property type="match status" value="1"/>
</dbReference>
<reference evidence="2" key="1">
    <citation type="journal article" date="2019" name="Plant Biotechnol. J.">
        <title>Genome sequencing of the Australian wild diploid species Gossypium australe highlights disease resistance and delayed gland morphogenesis.</title>
        <authorList>
            <person name="Cai Y."/>
            <person name="Cai X."/>
            <person name="Wang Q."/>
            <person name="Wang P."/>
            <person name="Zhang Y."/>
            <person name="Cai C."/>
            <person name="Xu Y."/>
            <person name="Wang K."/>
            <person name="Zhou Z."/>
            <person name="Wang C."/>
            <person name="Geng S."/>
            <person name="Li B."/>
            <person name="Dong Q."/>
            <person name="Hou Y."/>
            <person name="Wang H."/>
            <person name="Ai P."/>
            <person name="Liu Z."/>
            <person name="Yi F."/>
            <person name="Sun M."/>
            <person name="An G."/>
            <person name="Cheng J."/>
            <person name="Zhang Y."/>
            <person name="Shi Q."/>
            <person name="Xie Y."/>
            <person name="Shi X."/>
            <person name="Chang Y."/>
            <person name="Huang F."/>
            <person name="Chen Y."/>
            <person name="Hong S."/>
            <person name="Mi L."/>
            <person name="Sun Q."/>
            <person name="Zhang L."/>
            <person name="Zhou B."/>
            <person name="Peng R."/>
            <person name="Zhang X."/>
            <person name="Liu F."/>
        </authorList>
    </citation>
    <scope>NUCLEOTIDE SEQUENCE [LARGE SCALE GENOMIC DNA]</scope>
    <source>
        <strain evidence="2">cv. PA1801</strain>
    </source>
</reference>
<protein>
    <submittedName>
        <fullName evidence="1">Aspartic peptidase</fullName>
    </submittedName>
</protein>
<dbReference type="InterPro" id="IPR021109">
    <property type="entry name" value="Peptidase_aspartic_dom_sf"/>
</dbReference>
<name>A0A5B6VYZ6_9ROSI</name>
<dbReference type="CDD" id="cd00303">
    <property type="entry name" value="retropepsin_like"/>
    <property type="match status" value="1"/>
</dbReference>
<dbReference type="OrthoDB" id="778454at2759"/>
<dbReference type="Gene3D" id="2.40.70.10">
    <property type="entry name" value="Acid Proteases"/>
    <property type="match status" value="1"/>
</dbReference>
<dbReference type="Proteomes" id="UP000325315">
    <property type="component" value="Unassembled WGS sequence"/>
</dbReference>
<sequence>MMGDIKRIIGTCIPSNMEDNPWKEDAEITKVPFSSRLEKKQKRDEDKFVSFLNLFKTLNVNLPLIELIEKVPKYAKFLKEMMARRKKIKVLQKLEDPVSFTIPIEIGNIHFNRALCDLGASINLMPLSIFEKLRLRNLRTTQITLQVAEMSLIHLKGVLKDVLFKVRDSIIPIDFVVLDFKKD</sequence>
<organism evidence="1 2">
    <name type="scientific">Gossypium australe</name>
    <dbReference type="NCBI Taxonomy" id="47621"/>
    <lineage>
        <taxon>Eukaryota</taxon>
        <taxon>Viridiplantae</taxon>
        <taxon>Streptophyta</taxon>
        <taxon>Embryophyta</taxon>
        <taxon>Tracheophyta</taxon>
        <taxon>Spermatophyta</taxon>
        <taxon>Magnoliopsida</taxon>
        <taxon>eudicotyledons</taxon>
        <taxon>Gunneridae</taxon>
        <taxon>Pentapetalae</taxon>
        <taxon>rosids</taxon>
        <taxon>malvids</taxon>
        <taxon>Malvales</taxon>
        <taxon>Malvaceae</taxon>
        <taxon>Malvoideae</taxon>
        <taxon>Gossypium</taxon>
    </lineage>
</organism>
<keyword evidence="2" id="KW-1185">Reference proteome</keyword>
<gene>
    <name evidence="1" type="ORF">EPI10_024524</name>
</gene>
<evidence type="ECO:0000313" key="1">
    <source>
        <dbReference type="EMBL" id="KAA3474214.1"/>
    </source>
</evidence>